<keyword evidence="3" id="KW-1185">Reference proteome</keyword>
<dbReference type="Proteomes" id="UP000735302">
    <property type="component" value="Unassembled WGS sequence"/>
</dbReference>
<feature type="transmembrane region" description="Helical" evidence="1">
    <location>
        <begin position="17"/>
        <end position="38"/>
    </location>
</feature>
<feature type="transmembrane region" description="Helical" evidence="1">
    <location>
        <begin position="79"/>
        <end position="95"/>
    </location>
</feature>
<accession>A0AAV3Z1C9</accession>
<keyword evidence="1" id="KW-0812">Transmembrane</keyword>
<name>A0AAV3Z1C9_9GAST</name>
<protein>
    <submittedName>
        <fullName evidence="2">Uncharacterized protein</fullName>
    </submittedName>
</protein>
<proteinExistence type="predicted"/>
<feature type="transmembrane region" description="Helical" evidence="1">
    <location>
        <begin position="50"/>
        <end position="67"/>
    </location>
</feature>
<evidence type="ECO:0000313" key="3">
    <source>
        <dbReference type="Proteomes" id="UP000735302"/>
    </source>
</evidence>
<keyword evidence="1" id="KW-0472">Membrane</keyword>
<dbReference type="PANTHER" id="PTHR33802">
    <property type="entry name" value="SI:CH211-161H7.5-RELATED"/>
    <property type="match status" value="1"/>
</dbReference>
<evidence type="ECO:0000256" key="1">
    <source>
        <dbReference type="SAM" id="Phobius"/>
    </source>
</evidence>
<sequence length="162" mass="18519">MTIYHDELLHLGQQNGLALYATWCMFVASFNVVVAMMYNDLYKVDEDTATEVAISIIGMFMIGFFVLDITCLDKYTRHTATPYILFIIVMSACFFRQDDWVSDDVNFILLAMLLTLSFLLCMAKSACVLCRVIRPATFGTMDVTNGTFQYTNPEDEARYLMK</sequence>
<dbReference type="EMBL" id="BLXT01001819">
    <property type="protein sequence ID" value="GFN87848.1"/>
    <property type="molecule type" value="Genomic_DNA"/>
</dbReference>
<evidence type="ECO:0000313" key="2">
    <source>
        <dbReference type="EMBL" id="GFN87848.1"/>
    </source>
</evidence>
<gene>
    <name evidence="2" type="ORF">PoB_001435400</name>
</gene>
<keyword evidence="1" id="KW-1133">Transmembrane helix</keyword>
<comment type="caution">
    <text evidence="2">The sequence shown here is derived from an EMBL/GenBank/DDBJ whole genome shotgun (WGS) entry which is preliminary data.</text>
</comment>
<dbReference type="AlphaFoldDB" id="A0AAV3Z1C9"/>
<dbReference type="PANTHER" id="PTHR33802:SF1">
    <property type="entry name" value="XK-RELATED PROTEIN"/>
    <property type="match status" value="1"/>
</dbReference>
<organism evidence="2 3">
    <name type="scientific">Plakobranchus ocellatus</name>
    <dbReference type="NCBI Taxonomy" id="259542"/>
    <lineage>
        <taxon>Eukaryota</taxon>
        <taxon>Metazoa</taxon>
        <taxon>Spiralia</taxon>
        <taxon>Lophotrochozoa</taxon>
        <taxon>Mollusca</taxon>
        <taxon>Gastropoda</taxon>
        <taxon>Heterobranchia</taxon>
        <taxon>Euthyneura</taxon>
        <taxon>Panpulmonata</taxon>
        <taxon>Sacoglossa</taxon>
        <taxon>Placobranchoidea</taxon>
        <taxon>Plakobranchidae</taxon>
        <taxon>Plakobranchus</taxon>
    </lineage>
</organism>
<feature type="transmembrane region" description="Helical" evidence="1">
    <location>
        <begin position="107"/>
        <end position="126"/>
    </location>
</feature>
<reference evidence="2 3" key="1">
    <citation type="journal article" date="2021" name="Elife">
        <title>Chloroplast acquisition without the gene transfer in kleptoplastic sea slugs, Plakobranchus ocellatus.</title>
        <authorList>
            <person name="Maeda T."/>
            <person name="Takahashi S."/>
            <person name="Yoshida T."/>
            <person name="Shimamura S."/>
            <person name="Takaki Y."/>
            <person name="Nagai Y."/>
            <person name="Toyoda A."/>
            <person name="Suzuki Y."/>
            <person name="Arimoto A."/>
            <person name="Ishii H."/>
            <person name="Satoh N."/>
            <person name="Nishiyama T."/>
            <person name="Hasebe M."/>
            <person name="Maruyama T."/>
            <person name="Minagawa J."/>
            <person name="Obokata J."/>
            <person name="Shigenobu S."/>
        </authorList>
    </citation>
    <scope>NUCLEOTIDE SEQUENCE [LARGE SCALE GENOMIC DNA]</scope>
</reference>